<reference evidence="1" key="1">
    <citation type="journal article" date="2014" name="Gene">
        <title>Genome-guided analysis of transformation efficiency and carbon dioxide assimilation by Moorella thermoacetica Y72.</title>
        <authorList>
            <person name="Tsukahara K."/>
            <person name="Kita A."/>
            <person name="Nakashimada Y."/>
            <person name="Hoshino T."/>
            <person name="Murakami K."/>
        </authorList>
    </citation>
    <scope>NUCLEOTIDE SEQUENCE [LARGE SCALE GENOMIC DNA]</scope>
    <source>
        <strain evidence="1">Y72</strain>
    </source>
</reference>
<protein>
    <submittedName>
        <fullName evidence="1">Nanog variant A</fullName>
    </submittedName>
</protein>
<gene>
    <name evidence="1" type="ORF">MTY_0949</name>
</gene>
<proteinExistence type="predicted"/>
<dbReference type="AlphaFoldDB" id="A0A0S6UBQ4"/>
<organism evidence="1">
    <name type="scientific">Moorella thermoacetica Y72</name>
    <dbReference type="NCBI Taxonomy" id="1325331"/>
    <lineage>
        <taxon>Bacteria</taxon>
        <taxon>Bacillati</taxon>
        <taxon>Bacillota</taxon>
        <taxon>Clostridia</taxon>
        <taxon>Neomoorellales</taxon>
        <taxon>Neomoorellaceae</taxon>
        <taxon>Neomoorella</taxon>
    </lineage>
</organism>
<name>A0A0S6UBQ4_NEOTH</name>
<dbReference type="EMBL" id="DF238840">
    <property type="protein sequence ID" value="GAF25613.1"/>
    <property type="molecule type" value="Genomic_DNA"/>
</dbReference>
<evidence type="ECO:0000313" key="1">
    <source>
        <dbReference type="EMBL" id="GAF25613.1"/>
    </source>
</evidence>
<sequence>MISPRARSPNFLPLLSQDNQGCLAHISGDLEEQARQHTKE</sequence>
<accession>A0A0S6UBQ4</accession>
<dbReference type="Proteomes" id="UP000063718">
    <property type="component" value="Unassembled WGS sequence"/>
</dbReference>